<evidence type="ECO:0000313" key="10">
    <source>
        <dbReference type="EMBL" id="MDA7025102.1"/>
    </source>
</evidence>
<dbReference type="Proteomes" id="UP001211894">
    <property type="component" value="Unassembled WGS sequence"/>
</dbReference>
<dbReference type="SUPFAM" id="SSF52540">
    <property type="entry name" value="P-loop containing nucleoside triphosphate hydrolases"/>
    <property type="match status" value="1"/>
</dbReference>
<dbReference type="RefSeq" id="WP_271339417.1">
    <property type="nucleotide sequence ID" value="NZ_JAQKAB010000001.1"/>
</dbReference>
<dbReference type="InterPro" id="IPR003439">
    <property type="entry name" value="ABC_transporter-like_ATP-bd"/>
</dbReference>
<protein>
    <submittedName>
        <fullName evidence="10">ABC transporter ATP-binding protein</fullName>
    </submittedName>
</protein>
<dbReference type="PROSITE" id="PS50929">
    <property type="entry name" value="ABC_TM1F"/>
    <property type="match status" value="1"/>
</dbReference>
<dbReference type="InterPro" id="IPR039421">
    <property type="entry name" value="Type_1_exporter"/>
</dbReference>
<keyword evidence="2 7" id="KW-0812">Transmembrane</keyword>
<dbReference type="CDD" id="cd18551">
    <property type="entry name" value="ABC_6TM_LmrA_like"/>
    <property type="match status" value="1"/>
</dbReference>
<dbReference type="GO" id="GO:0005524">
    <property type="term" value="F:ATP binding"/>
    <property type="evidence" value="ECO:0007669"/>
    <property type="project" value="UniProtKB-KW"/>
</dbReference>
<keyword evidence="6 7" id="KW-0472">Membrane</keyword>
<dbReference type="Gene3D" id="3.40.50.300">
    <property type="entry name" value="P-loop containing nucleotide triphosphate hydrolases"/>
    <property type="match status" value="1"/>
</dbReference>
<dbReference type="SUPFAM" id="SSF90123">
    <property type="entry name" value="ABC transporter transmembrane region"/>
    <property type="match status" value="1"/>
</dbReference>
<keyword evidence="5 7" id="KW-1133">Transmembrane helix</keyword>
<feature type="transmembrane region" description="Helical" evidence="7">
    <location>
        <begin position="142"/>
        <end position="162"/>
    </location>
</feature>
<evidence type="ECO:0000256" key="4">
    <source>
        <dbReference type="ARBA" id="ARBA00022840"/>
    </source>
</evidence>
<keyword evidence="4 10" id="KW-0067">ATP-binding</keyword>
<comment type="caution">
    <text evidence="10">The sequence shown here is derived from an EMBL/GenBank/DDBJ whole genome shotgun (WGS) entry which is preliminary data.</text>
</comment>
<dbReference type="SMART" id="SM00382">
    <property type="entry name" value="AAA"/>
    <property type="match status" value="1"/>
</dbReference>
<dbReference type="PANTHER" id="PTHR43394:SF1">
    <property type="entry name" value="ATP-BINDING CASSETTE SUB-FAMILY B MEMBER 10, MITOCHONDRIAL"/>
    <property type="match status" value="1"/>
</dbReference>
<evidence type="ECO:0000256" key="6">
    <source>
        <dbReference type="ARBA" id="ARBA00023136"/>
    </source>
</evidence>
<dbReference type="PROSITE" id="PS50893">
    <property type="entry name" value="ABC_TRANSPORTER_2"/>
    <property type="match status" value="1"/>
</dbReference>
<dbReference type="Pfam" id="PF00005">
    <property type="entry name" value="ABC_tran"/>
    <property type="match status" value="1"/>
</dbReference>
<keyword evidence="11" id="KW-1185">Reference proteome</keyword>
<evidence type="ECO:0000256" key="7">
    <source>
        <dbReference type="SAM" id="Phobius"/>
    </source>
</evidence>
<accession>A0ABT4X119</accession>
<dbReference type="InterPro" id="IPR003593">
    <property type="entry name" value="AAA+_ATPase"/>
</dbReference>
<feature type="transmembrane region" description="Helical" evidence="7">
    <location>
        <begin position="168"/>
        <end position="185"/>
    </location>
</feature>
<evidence type="ECO:0000256" key="2">
    <source>
        <dbReference type="ARBA" id="ARBA00022692"/>
    </source>
</evidence>
<comment type="subcellular location">
    <subcellularLocation>
        <location evidence="1">Cell membrane</location>
        <topology evidence="1">Multi-pass membrane protein</topology>
    </subcellularLocation>
</comment>
<reference evidence="10 11" key="1">
    <citation type="submission" date="2023-01" db="EMBL/GenBank/DDBJ databases">
        <title>Bacillus changyiensis sp. nov., isolated from a coastal deposit.</title>
        <authorList>
            <person name="Xiao G."/>
            <person name="Lai Q."/>
            <person name="Hu Z."/>
            <person name="Shao Z."/>
        </authorList>
    </citation>
    <scope>NUCLEOTIDE SEQUENCE [LARGE SCALE GENOMIC DNA]</scope>
    <source>
        <strain evidence="10 11">CLL-7-23</strain>
    </source>
</reference>
<sequence>MEQKNLPKVDHIRTFWLLIKESKPPVKIFVVAVILSLLETGAGLIVPLFTKSLVDQLSQSALQLSMIFLLVFAFIVQTVSSGFSYYFMTYIGESIVASIRKRLWGQVLHLPLPYFDQHESGDTMSRITQDTNTIKSLITQHLITFITGIITIIGSIVILLFIDWKMTLIMLIAVPLSIAIITPLGRKMYNISKLNQDEMANFSANLGRVLADIRLVKAFLAEKTEKTKGNAQIDHLFQYGLQEARILAVITPFMSFIMMLILVLLIGYGGVRVASGVLSAGSLVAIIIYMFQIVVPFSQMASFFTSFQKAMGGAVSIQTILSTQKEHPNYKLTVQNPSQDIHFKNISFRYKDGEQTIKQVNLIIPHGKTTAFVGPSGSGKTTLFALLERFYIPNSGEILLGDTNIQDFSLCSWRSKFSYVSQESPIMSGTIRDNIIYGMEKVVLEKEIQTAVDLAHATEFISQFPKGLDTEVGERGIKLSGGQRQRIAIARALIRDPKILLLDEATSNLDSASEFLVQKALQHLMKGRTTLVIAHRLSTVVNSEQIVVLEGGTITGVGTHHELVKHHDTYQQLANQQLRDREIDDKQPSFSSNNDSCISQ</sequence>
<evidence type="ECO:0000313" key="11">
    <source>
        <dbReference type="Proteomes" id="UP001211894"/>
    </source>
</evidence>
<feature type="transmembrane region" description="Helical" evidence="7">
    <location>
        <begin position="274"/>
        <end position="295"/>
    </location>
</feature>
<keyword evidence="3" id="KW-0547">Nucleotide-binding</keyword>
<dbReference type="InterPro" id="IPR011527">
    <property type="entry name" value="ABC1_TM_dom"/>
</dbReference>
<feature type="transmembrane region" description="Helical" evidence="7">
    <location>
        <begin position="61"/>
        <end position="87"/>
    </location>
</feature>
<dbReference type="PANTHER" id="PTHR43394">
    <property type="entry name" value="ATP-DEPENDENT PERMEASE MDL1, MITOCHONDRIAL"/>
    <property type="match status" value="1"/>
</dbReference>
<evidence type="ECO:0000256" key="1">
    <source>
        <dbReference type="ARBA" id="ARBA00004651"/>
    </source>
</evidence>
<gene>
    <name evidence="10" type="ORF">PJ311_00595</name>
</gene>
<feature type="domain" description="ABC transmembrane type-1" evidence="9">
    <location>
        <begin position="30"/>
        <end position="309"/>
    </location>
</feature>
<dbReference type="InterPro" id="IPR036640">
    <property type="entry name" value="ABC1_TM_sf"/>
</dbReference>
<evidence type="ECO:0000259" key="9">
    <source>
        <dbReference type="PROSITE" id="PS50929"/>
    </source>
</evidence>
<organism evidence="10 11">
    <name type="scientific">Bacillus changyiensis</name>
    <dbReference type="NCBI Taxonomy" id="3004103"/>
    <lineage>
        <taxon>Bacteria</taxon>
        <taxon>Bacillati</taxon>
        <taxon>Bacillota</taxon>
        <taxon>Bacilli</taxon>
        <taxon>Bacillales</taxon>
        <taxon>Bacillaceae</taxon>
        <taxon>Bacillus</taxon>
    </lineage>
</organism>
<feature type="transmembrane region" description="Helical" evidence="7">
    <location>
        <begin position="28"/>
        <end position="49"/>
    </location>
</feature>
<name>A0ABT4X119_9BACI</name>
<dbReference type="InterPro" id="IPR027417">
    <property type="entry name" value="P-loop_NTPase"/>
</dbReference>
<evidence type="ECO:0000259" key="8">
    <source>
        <dbReference type="PROSITE" id="PS50893"/>
    </source>
</evidence>
<feature type="transmembrane region" description="Helical" evidence="7">
    <location>
        <begin position="246"/>
        <end position="268"/>
    </location>
</feature>
<dbReference type="Pfam" id="PF00664">
    <property type="entry name" value="ABC_membrane"/>
    <property type="match status" value="1"/>
</dbReference>
<dbReference type="InterPro" id="IPR017871">
    <property type="entry name" value="ABC_transporter-like_CS"/>
</dbReference>
<feature type="domain" description="ABC transporter" evidence="8">
    <location>
        <begin position="341"/>
        <end position="576"/>
    </location>
</feature>
<proteinExistence type="predicted"/>
<dbReference type="PROSITE" id="PS00211">
    <property type="entry name" value="ABC_TRANSPORTER_1"/>
    <property type="match status" value="1"/>
</dbReference>
<evidence type="ECO:0000256" key="5">
    <source>
        <dbReference type="ARBA" id="ARBA00022989"/>
    </source>
</evidence>
<dbReference type="EMBL" id="JAQKAB010000001">
    <property type="protein sequence ID" value="MDA7025102.1"/>
    <property type="molecule type" value="Genomic_DNA"/>
</dbReference>
<evidence type="ECO:0000256" key="3">
    <source>
        <dbReference type="ARBA" id="ARBA00022741"/>
    </source>
</evidence>
<dbReference type="Gene3D" id="1.20.1560.10">
    <property type="entry name" value="ABC transporter type 1, transmembrane domain"/>
    <property type="match status" value="1"/>
</dbReference>